<sequence>MNTRQHGFTLIEVMVAIMLMAIVSLIAWRGLDSVSRADQHLQASTEHTEALLRALNQLERDLALRASTELRVPNLTEHETEPAQAPPAISVRSADNQRFRLDVIRSAAASEDGLQRVRWWLQDQTLYRAAAPARSRYPLPAPGEGVAVLDKVSDLQVRVWEPGQGWRQLSGNRKDEPQGLEIKLTRQTLQGAEHYRQVVGPLN</sequence>
<dbReference type="PANTHER" id="PTHR39583:SF2">
    <property type="entry name" value="TYPE II SECRETION SYSTEM PROTEIN J"/>
    <property type="match status" value="1"/>
</dbReference>
<dbReference type="NCBIfam" id="TIGR02532">
    <property type="entry name" value="IV_pilin_GFxxxE"/>
    <property type="match status" value="1"/>
</dbReference>
<evidence type="ECO:0000256" key="4">
    <source>
        <dbReference type="ARBA" id="ARBA00022475"/>
    </source>
</evidence>
<dbReference type="PANTHER" id="PTHR39583">
    <property type="entry name" value="TYPE II SECRETION SYSTEM PROTEIN J-RELATED"/>
    <property type="match status" value="1"/>
</dbReference>
<evidence type="ECO:0000256" key="5">
    <source>
        <dbReference type="ARBA" id="ARBA00022481"/>
    </source>
</evidence>
<keyword evidence="8 10" id="KW-1133">Transmembrane helix</keyword>
<dbReference type="EMBL" id="RBQF01000011">
    <property type="protein sequence ID" value="RMP15502.1"/>
    <property type="molecule type" value="Genomic_DNA"/>
</dbReference>
<keyword evidence="5" id="KW-0488">Methylation</keyword>
<evidence type="ECO:0000256" key="2">
    <source>
        <dbReference type="ARBA" id="ARBA00011084"/>
    </source>
</evidence>
<evidence type="ECO:0000256" key="9">
    <source>
        <dbReference type="ARBA" id="ARBA00023136"/>
    </source>
</evidence>
<evidence type="ECO:0000256" key="7">
    <source>
        <dbReference type="ARBA" id="ARBA00022692"/>
    </source>
</evidence>
<proteinExistence type="inferred from homology"/>
<comment type="similarity">
    <text evidence="2">Belongs to the GSP J family.</text>
</comment>
<evidence type="ECO:0000256" key="3">
    <source>
        <dbReference type="ARBA" id="ARBA00021539"/>
    </source>
</evidence>
<evidence type="ECO:0000256" key="6">
    <source>
        <dbReference type="ARBA" id="ARBA00022519"/>
    </source>
</evidence>
<dbReference type="GO" id="GO:0015627">
    <property type="term" value="C:type II protein secretion system complex"/>
    <property type="evidence" value="ECO:0007669"/>
    <property type="project" value="InterPro"/>
</dbReference>
<dbReference type="Pfam" id="PF11612">
    <property type="entry name" value="T2SSJ"/>
    <property type="match status" value="1"/>
</dbReference>
<feature type="transmembrane region" description="Helical" evidence="10">
    <location>
        <begin position="7"/>
        <end position="28"/>
    </location>
</feature>
<evidence type="ECO:0000313" key="12">
    <source>
        <dbReference type="Proteomes" id="UP000276587"/>
    </source>
</evidence>
<keyword evidence="9 10" id="KW-0472">Membrane</keyword>
<evidence type="ECO:0000256" key="10">
    <source>
        <dbReference type="SAM" id="Phobius"/>
    </source>
</evidence>
<keyword evidence="4" id="KW-1003">Cell membrane</keyword>
<evidence type="ECO:0000256" key="8">
    <source>
        <dbReference type="ARBA" id="ARBA00022989"/>
    </source>
</evidence>
<comment type="caution">
    <text evidence="11">The sequence shown here is derived from an EMBL/GenBank/DDBJ whole genome shotgun (WGS) entry which is preliminary data.</text>
</comment>
<keyword evidence="6" id="KW-0997">Cell inner membrane</keyword>
<keyword evidence="12" id="KW-1185">Reference proteome</keyword>
<dbReference type="GO" id="GO:0005886">
    <property type="term" value="C:plasma membrane"/>
    <property type="evidence" value="ECO:0007669"/>
    <property type="project" value="UniProtKB-SubCell"/>
</dbReference>
<dbReference type="SUPFAM" id="SSF54523">
    <property type="entry name" value="Pili subunits"/>
    <property type="match status" value="2"/>
</dbReference>
<gene>
    <name evidence="11" type="ORF">ALQ29_03678</name>
</gene>
<evidence type="ECO:0000256" key="1">
    <source>
        <dbReference type="ARBA" id="ARBA00004377"/>
    </source>
</evidence>
<comment type="subcellular location">
    <subcellularLocation>
        <location evidence="1">Cell inner membrane</location>
        <topology evidence="1">Single-pass membrane protein</topology>
    </subcellularLocation>
</comment>
<accession>A0A3M4B8Q8</accession>
<dbReference type="InterPro" id="IPR012902">
    <property type="entry name" value="N_methyl_site"/>
</dbReference>
<dbReference type="AlphaFoldDB" id="A0A3M4B8Q8"/>
<reference evidence="11 12" key="1">
    <citation type="submission" date="2018-08" db="EMBL/GenBank/DDBJ databases">
        <title>Recombination of ecologically and evolutionarily significant loci maintains genetic cohesion in the Pseudomonas syringae species complex.</title>
        <authorList>
            <person name="Dillon M."/>
            <person name="Thakur S."/>
            <person name="Almeida R.N.D."/>
            <person name="Weir B.S."/>
            <person name="Guttman D.S."/>
        </authorList>
    </citation>
    <scope>NUCLEOTIDE SEQUENCE [LARGE SCALE GENOMIC DNA]</scope>
    <source>
        <strain evidence="11 12">ICMP 3555</strain>
    </source>
</reference>
<dbReference type="Pfam" id="PF07963">
    <property type="entry name" value="N_methyl"/>
    <property type="match status" value="1"/>
</dbReference>
<dbReference type="RefSeq" id="WP_046036787.1">
    <property type="nucleotide sequence ID" value="NZ_RBPW01000156.1"/>
</dbReference>
<dbReference type="InterPro" id="IPR010055">
    <property type="entry name" value="T2SS_protein-GspJ"/>
</dbReference>
<dbReference type="InterPro" id="IPR045584">
    <property type="entry name" value="Pilin-like"/>
</dbReference>
<keyword evidence="7 10" id="KW-0812">Transmembrane</keyword>
<name>A0A3M4B8Q8_PSEMA</name>
<dbReference type="InterPro" id="IPR051621">
    <property type="entry name" value="T2SS_protein_J"/>
</dbReference>
<protein>
    <recommendedName>
        <fullName evidence="3">Type II secretion system protein J</fullName>
    </recommendedName>
</protein>
<dbReference type="PROSITE" id="PS00409">
    <property type="entry name" value="PROKAR_NTER_METHYL"/>
    <property type="match status" value="1"/>
</dbReference>
<evidence type="ECO:0000313" key="11">
    <source>
        <dbReference type="EMBL" id="RMP15502.1"/>
    </source>
</evidence>
<dbReference type="Proteomes" id="UP000276587">
    <property type="component" value="Unassembled WGS sequence"/>
</dbReference>
<organism evidence="11 12">
    <name type="scientific">Pseudomonas marginalis pv. marginalis</name>
    <dbReference type="NCBI Taxonomy" id="97473"/>
    <lineage>
        <taxon>Bacteria</taxon>
        <taxon>Pseudomonadati</taxon>
        <taxon>Pseudomonadota</taxon>
        <taxon>Gammaproteobacteria</taxon>
        <taxon>Pseudomonadales</taxon>
        <taxon>Pseudomonadaceae</taxon>
        <taxon>Pseudomonas</taxon>
    </lineage>
</organism>
<dbReference type="GO" id="GO:0015628">
    <property type="term" value="P:protein secretion by the type II secretion system"/>
    <property type="evidence" value="ECO:0007669"/>
    <property type="project" value="InterPro"/>
</dbReference>